<evidence type="ECO:0000256" key="6">
    <source>
        <dbReference type="ARBA" id="ARBA00023136"/>
    </source>
</evidence>
<gene>
    <name evidence="8" type="ORF">ERUC_LOCUS30457</name>
</gene>
<reference evidence="8 9" key="1">
    <citation type="submission" date="2022-03" db="EMBL/GenBank/DDBJ databases">
        <authorList>
            <person name="Macdonald S."/>
            <person name="Ahmed S."/>
            <person name="Newling K."/>
        </authorList>
    </citation>
    <scope>NUCLEOTIDE SEQUENCE [LARGE SCALE GENOMIC DNA]</scope>
</reference>
<dbReference type="GO" id="GO:0016020">
    <property type="term" value="C:membrane"/>
    <property type="evidence" value="ECO:0007669"/>
    <property type="project" value="UniProtKB-SubCell"/>
</dbReference>
<keyword evidence="9" id="KW-1185">Reference proteome</keyword>
<comment type="function">
    <text evidence="1 7">May be involved in both secretory and endocytic intracellular trafficking in the endosomal/prevacuolar compartments.</text>
</comment>
<dbReference type="PANTHER" id="PTHR19317">
    <property type="entry name" value="PRENYLATED RAB ACCEPTOR 1-RELATED"/>
    <property type="match status" value="1"/>
</dbReference>
<sequence>MRVHENVKRFARNYATLFIVFFACALYGSFYLLCLASLALWELFKYCSDRWKFDRHPSARKLMIGIGQCATAVLLTFLNVQMALFSALAVIYSVMLLHAGFRKLNPSKKQSRER</sequence>
<comment type="similarity">
    <text evidence="3 7">Belongs to the PRA1 family.</text>
</comment>
<keyword evidence="6 7" id="KW-0472">Membrane</keyword>
<dbReference type="GO" id="GO:0016192">
    <property type="term" value="P:vesicle-mediated transport"/>
    <property type="evidence" value="ECO:0007669"/>
    <property type="project" value="UniProtKB-ARBA"/>
</dbReference>
<evidence type="ECO:0000256" key="5">
    <source>
        <dbReference type="ARBA" id="ARBA00022989"/>
    </source>
</evidence>
<comment type="caution">
    <text evidence="8">The sequence shown here is derived from an EMBL/GenBank/DDBJ whole genome shotgun (WGS) entry which is preliminary data.</text>
</comment>
<evidence type="ECO:0000313" key="8">
    <source>
        <dbReference type="EMBL" id="CAH8365803.1"/>
    </source>
</evidence>
<evidence type="ECO:0000313" key="9">
    <source>
        <dbReference type="Proteomes" id="UP001642260"/>
    </source>
</evidence>
<evidence type="ECO:0000256" key="7">
    <source>
        <dbReference type="RuleBase" id="RU363107"/>
    </source>
</evidence>
<keyword evidence="7" id="KW-0813">Transport</keyword>
<feature type="transmembrane region" description="Helical" evidence="7">
    <location>
        <begin position="14"/>
        <end position="41"/>
    </location>
</feature>
<name>A0ABC8L0J9_ERUVS</name>
<evidence type="ECO:0000256" key="4">
    <source>
        <dbReference type="ARBA" id="ARBA00022692"/>
    </source>
</evidence>
<evidence type="ECO:0000256" key="3">
    <source>
        <dbReference type="ARBA" id="ARBA00006483"/>
    </source>
</evidence>
<dbReference type="AlphaFoldDB" id="A0ABC8L0J9"/>
<dbReference type="PROSITE" id="PS51257">
    <property type="entry name" value="PROKAR_LIPOPROTEIN"/>
    <property type="match status" value="1"/>
</dbReference>
<feature type="transmembrane region" description="Helical" evidence="7">
    <location>
        <begin position="84"/>
        <end position="101"/>
    </location>
</feature>
<keyword evidence="5 7" id="KW-1133">Transmembrane helix</keyword>
<protein>
    <recommendedName>
        <fullName evidence="7">PRA1 family protein</fullName>
    </recommendedName>
</protein>
<dbReference type="EMBL" id="CAKOAT010395154">
    <property type="protein sequence ID" value="CAH8365803.1"/>
    <property type="molecule type" value="Genomic_DNA"/>
</dbReference>
<organism evidence="8 9">
    <name type="scientific">Eruca vesicaria subsp. sativa</name>
    <name type="common">Garden rocket</name>
    <name type="synonym">Eruca sativa</name>
    <dbReference type="NCBI Taxonomy" id="29727"/>
    <lineage>
        <taxon>Eukaryota</taxon>
        <taxon>Viridiplantae</taxon>
        <taxon>Streptophyta</taxon>
        <taxon>Embryophyta</taxon>
        <taxon>Tracheophyta</taxon>
        <taxon>Spermatophyta</taxon>
        <taxon>Magnoliopsida</taxon>
        <taxon>eudicotyledons</taxon>
        <taxon>Gunneridae</taxon>
        <taxon>Pentapetalae</taxon>
        <taxon>rosids</taxon>
        <taxon>malvids</taxon>
        <taxon>Brassicales</taxon>
        <taxon>Brassicaceae</taxon>
        <taxon>Brassiceae</taxon>
        <taxon>Eruca</taxon>
    </lineage>
</organism>
<dbReference type="Pfam" id="PF03208">
    <property type="entry name" value="PRA1"/>
    <property type="match status" value="1"/>
</dbReference>
<proteinExistence type="inferred from homology"/>
<dbReference type="InterPro" id="IPR004895">
    <property type="entry name" value="Prenylated_rab_accept_PRA1"/>
</dbReference>
<dbReference type="Proteomes" id="UP001642260">
    <property type="component" value="Unassembled WGS sequence"/>
</dbReference>
<dbReference type="PANTHER" id="PTHR19317:SF1">
    <property type="entry name" value="PRA1 FAMILY PROTEIN H"/>
    <property type="match status" value="1"/>
</dbReference>
<evidence type="ECO:0000256" key="2">
    <source>
        <dbReference type="ARBA" id="ARBA00004127"/>
    </source>
</evidence>
<comment type="subcellular location">
    <subcellularLocation>
        <location evidence="2">Endomembrane system</location>
        <topology evidence="2">Multi-pass membrane protein</topology>
    </subcellularLocation>
    <subcellularLocation>
        <location evidence="7">Membrane</location>
        <topology evidence="7">Multi-pass membrane protein</topology>
    </subcellularLocation>
</comment>
<keyword evidence="4 7" id="KW-0812">Transmembrane</keyword>
<dbReference type="GO" id="GO:0005783">
    <property type="term" value="C:endoplasmic reticulum"/>
    <property type="evidence" value="ECO:0007669"/>
    <property type="project" value="UniProtKB-ARBA"/>
</dbReference>
<evidence type="ECO:0000256" key="1">
    <source>
        <dbReference type="ARBA" id="ARBA00002501"/>
    </source>
</evidence>
<accession>A0ABC8L0J9</accession>